<protein>
    <submittedName>
        <fullName evidence="1">Sporulation protein YabP</fullName>
    </submittedName>
</protein>
<evidence type="ECO:0000313" key="1">
    <source>
        <dbReference type="EMBL" id="HIS66639.1"/>
    </source>
</evidence>
<dbReference type="AlphaFoldDB" id="A0A9D1JVV3"/>
<accession>A0A9D1JVV3</accession>
<dbReference type="EMBL" id="DVJK01000103">
    <property type="protein sequence ID" value="HIS66639.1"/>
    <property type="molecule type" value="Genomic_DNA"/>
</dbReference>
<reference evidence="1" key="1">
    <citation type="submission" date="2020-10" db="EMBL/GenBank/DDBJ databases">
        <authorList>
            <person name="Gilroy R."/>
        </authorList>
    </citation>
    <scope>NUCLEOTIDE SEQUENCE</scope>
    <source>
        <strain evidence="1">ChiHjej10B9-9673</strain>
    </source>
</reference>
<reference evidence="1" key="2">
    <citation type="journal article" date="2021" name="PeerJ">
        <title>Extensive microbial diversity within the chicken gut microbiome revealed by metagenomics and culture.</title>
        <authorList>
            <person name="Gilroy R."/>
            <person name="Ravi A."/>
            <person name="Getino M."/>
            <person name="Pursley I."/>
            <person name="Horton D.L."/>
            <person name="Alikhan N.F."/>
            <person name="Baker D."/>
            <person name="Gharbi K."/>
            <person name="Hall N."/>
            <person name="Watson M."/>
            <person name="Adriaenssens E.M."/>
            <person name="Foster-Nyarko E."/>
            <person name="Jarju S."/>
            <person name="Secka A."/>
            <person name="Antonio M."/>
            <person name="Oren A."/>
            <person name="Chaudhuri R.R."/>
            <person name="La Ragione R."/>
            <person name="Hildebrand F."/>
            <person name="Pallen M.J."/>
        </authorList>
    </citation>
    <scope>NUCLEOTIDE SEQUENCE</scope>
    <source>
        <strain evidence="1">ChiHjej10B9-9673</strain>
    </source>
</reference>
<dbReference type="InterPro" id="IPR038705">
    <property type="entry name" value="YabP_sf"/>
</dbReference>
<sequence>MANEDRAKLPAKPQRITLDERARLTVTGVEEVMSFDEERIVMRTVLGELTVLGSGLHIGRLSLDAGELGVEGEVSELAFSERGSAGGLWSRLFG</sequence>
<organism evidence="1 2">
    <name type="scientific">Candidatus Scatomorpha merdipullorum</name>
    <dbReference type="NCBI Taxonomy" id="2840927"/>
    <lineage>
        <taxon>Bacteria</taxon>
        <taxon>Bacillati</taxon>
        <taxon>Bacillota</taxon>
        <taxon>Clostridia</taxon>
        <taxon>Eubacteriales</taxon>
        <taxon>Candidatus Scatomorpha</taxon>
    </lineage>
</organism>
<dbReference type="Proteomes" id="UP000824001">
    <property type="component" value="Unassembled WGS sequence"/>
</dbReference>
<dbReference type="InterPro" id="IPR022476">
    <property type="entry name" value="Spore_YabP/YqfC"/>
</dbReference>
<comment type="caution">
    <text evidence="1">The sequence shown here is derived from an EMBL/GenBank/DDBJ whole genome shotgun (WGS) entry which is preliminary data.</text>
</comment>
<gene>
    <name evidence="1" type="ORF">IAC18_03635</name>
</gene>
<name>A0A9D1JVV3_9FIRM</name>
<proteinExistence type="predicted"/>
<evidence type="ECO:0000313" key="2">
    <source>
        <dbReference type="Proteomes" id="UP000824001"/>
    </source>
</evidence>
<dbReference type="Gene3D" id="2.60.40.2000">
    <property type="match status" value="1"/>
</dbReference>
<dbReference type="Pfam" id="PF07873">
    <property type="entry name" value="YabP"/>
    <property type="match status" value="1"/>
</dbReference>